<dbReference type="Gene3D" id="3.50.50.60">
    <property type="entry name" value="FAD/NAD(P)-binding domain"/>
    <property type="match status" value="1"/>
</dbReference>
<dbReference type="STRING" id="40998.A0A2P8A3Y9"/>
<evidence type="ECO:0000256" key="3">
    <source>
        <dbReference type="ARBA" id="ARBA00022827"/>
    </source>
</evidence>
<gene>
    <name evidence="6" type="ORF">B9Z65_2570</name>
</gene>
<evidence type="ECO:0000256" key="2">
    <source>
        <dbReference type="ARBA" id="ARBA00022630"/>
    </source>
</evidence>
<dbReference type="PRINTS" id="PR00420">
    <property type="entry name" value="RNGMNOXGNASE"/>
</dbReference>
<dbReference type="Gene3D" id="3.30.9.10">
    <property type="entry name" value="D-Amino Acid Oxidase, subunit A, domain 2"/>
    <property type="match status" value="1"/>
</dbReference>
<dbReference type="InterPro" id="IPR036188">
    <property type="entry name" value="FAD/NAD-bd_sf"/>
</dbReference>
<evidence type="ECO:0000256" key="4">
    <source>
        <dbReference type="ARBA" id="ARBA00023002"/>
    </source>
</evidence>
<keyword evidence="7" id="KW-1185">Reference proteome</keyword>
<keyword evidence="6" id="KW-0503">Monooxygenase</keyword>
<dbReference type="GO" id="GO:0071949">
    <property type="term" value="F:FAD binding"/>
    <property type="evidence" value="ECO:0007669"/>
    <property type="project" value="InterPro"/>
</dbReference>
<dbReference type="Proteomes" id="UP000243723">
    <property type="component" value="Unassembled WGS sequence"/>
</dbReference>
<dbReference type="Gene3D" id="3.40.30.120">
    <property type="match status" value="1"/>
</dbReference>
<keyword evidence="6" id="KW-0830">Ubiquinone</keyword>
<evidence type="ECO:0000313" key="7">
    <source>
        <dbReference type="Proteomes" id="UP000243723"/>
    </source>
</evidence>
<comment type="caution">
    <text evidence="6">The sequence shown here is derived from an EMBL/GenBank/DDBJ whole genome shotgun (WGS) entry which is preliminary data.</text>
</comment>
<dbReference type="InterPro" id="IPR050641">
    <property type="entry name" value="RIFMO-like"/>
</dbReference>
<dbReference type="GO" id="GO:0016709">
    <property type="term" value="F:oxidoreductase activity, acting on paired donors, with incorporation or reduction of molecular oxygen, NAD(P)H as one donor, and incorporation of one atom of oxygen"/>
    <property type="evidence" value="ECO:0007669"/>
    <property type="project" value="UniProtKB-ARBA"/>
</dbReference>
<organism evidence="6 7">
    <name type="scientific">Elsinoe australis</name>
    <dbReference type="NCBI Taxonomy" id="40998"/>
    <lineage>
        <taxon>Eukaryota</taxon>
        <taxon>Fungi</taxon>
        <taxon>Dikarya</taxon>
        <taxon>Ascomycota</taxon>
        <taxon>Pezizomycotina</taxon>
        <taxon>Dothideomycetes</taxon>
        <taxon>Dothideomycetidae</taxon>
        <taxon>Myriangiales</taxon>
        <taxon>Elsinoaceae</taxon>
        <taxon>Elsinoe</taxon>
    </lineage>
</organism>
<protein>
    <submittedName>
        <fullName evidence="6">Ubiquinone biosynthesis monooxygenase COQ6, mitochondrial</fullName>
    </submittedName>
</protein>
<comment type="cofactor">
    <cofactor evidence="1">
        <name>FAD</name>
        <dbReference type="ChEBI" id="CHEBI:57692"/>
    </cofactor>
</comment>
<feature type="domain" description="FAD-binding" evidence="5">
    <location>
        <begin position="47"/>
        <end position="403"/>
    </location>
</feature>
<evidence type="ECO:0000256" key="1">
    <source>
        <dbReference type="ARBA" id="ARBA00001974"/>
    </source>
</evidence>
<dbReference type="SUPFAM" id="SSF51905">
    <property type="entry name" value="FAD/NAD(P)-binding domain"/>
    <property type="match status" value="1"/>
</dbReference>
<keyword evidence="2" id="KW-0285">Flavoprotein</keyword>
<name>A0A2P8A3Y9_9PEZI</name>
<dbReference type="AlphaFoldDB" id="A0A2P8A3Y9"/>
<proteinExistence type="predicted"/>
<keyword evidence="4" id="KW-0560">Oxidoreductase</keyword>
<dbReference type="PANTHER" id="PTHR43004:SF19">
    <property type="entry name" value="BINDING MONOOXYGENASE, PUTATIVE (JCVI)-RELATED"/>
    <property type="match status" value="1"/>
</dbReference>
<reference evidence="6 7" key="1">
    <citation type="submission" date="2017-05" db="EMBL/GenBank/DDBJ databases">
        <title>Draft genome sequence of Elsinoe australis.</title>
        <authorList>
            <person name="Cheng Q."/>
        </authorList>
    </citation>
    <scope>NUCLEOTIDE SEQUENCE [LARGE SCALE GENOMIC DNA]</scope>
    <source>
        <strain evidence="6 7">NL1</strain>
    </source>
</reference>
<dbReference type="Pfam" id="PF01494">
    <property type="entry name" value="FAD_binding_3"/>
    <property type="match status" value="1"/>
</dbReference>
<dbReference type="InterPro" id="IPR002938">
    <property type="entry name" value="FAD-bd"/>
</dbReference>
<keyword evidence="3" id="KW-0274">FAD</keyword>
<sequence length="576" mass="63194">MTASTNSTSGVSQIDDTIPMAGSTRTEFRFDPNFDHSSIPLESEKWPVMIVGSSMVGMSFGVMLGYHGFKSASFDRHPSTAIHPRAALFLLKSIEIFRQLGLDEIMTKESASNFDLDAGMIIVEKLVGGKTLMSMQESDPNEVAKVSPVQRLWLTQNMFEPLLRQRAKDYGAEQFFGQTIVHYEEVEDGVIVVVQDTETKKLKKYKTDFLVASDGNRSATRAKEGIDWRGPGLLQQAISINFKANLAPYLGTRAVHGVTYINNEKISAGFRLESGGQRGFQIVTRAGDRNGFPPDSVSEKDAKQYFYDATGIKDDVNLVVESVSYWSAAAYTADSFSSKGGRVYIMGDAAHVMPPTGGMGGNTGVQDAYNLAWKIAYVLKKLAPKSLLNTYSVERHVAAKFCMTQAYSRFQKRVERKKPDVDELADIVCELGYRYPTGALAKDGARSEEHEDPYDSLLAPGSRLPHVELVDESQGGKKISSIDLFKTNFLLVATESASPWAAAVKSSGLPIDAYEVNGNSTPMRDLNGKSSEVWKLGAGEAFLVRPDGFIAWKAPGQRGQDHAEILAQKLREVLSG</sequence>
<evidence type="ECO:0000259" key="5">
    <source>
        <dbReference type="Pfam" id="PF01494"/>
    </source>
</evidence>
<evidence type="ECO:0000313" key="6">
    <source>
        <dbReference type="EMBL" id="PSK55181.1"/>
    </source>
</evidence>
<dbReference type="PANTHER" id="PTHR43004">
    <property type="entry name" value="TRK SYSTEM POTASSIUM UPTAKE PROTEIN"/>
    <property type="match status" value="1"/>
</dbReference>
<dbReference type="EMBL" id="NHZQ01000067">
    <property type="protein sequence ID" value="PSK55181.1"/>
    <property type="molecule type" value="Genomic_DNA"/>
</dbReference>
<accession>A0A2P8A3Y9</accession>
<dbReference type="OrthoDB" id="2690153at2759"/>
<dbReference type="Pfam" id="PF21274">
    <property type="entry name" value="Rng_hyd_C"/>
    <property type="match status" value="1"/>
</dbReference>